<evidence type="ECO:0000256" key="2">
    <source>
        <dbReference type="ARBA" id="ARBA00005577"/>
    </source>
</evidence>
<dbReference type="AlphaFoldDB" id="A0A077Z248"/>
<proteinExistence type="inferred from homology"/>
<comment type="similarity">
    <text evidence="3">Belongs to the mitochondrial carrier (TC 2.A.29) family.</text>
</comment>
<evidence type="ECO:0000256" key="11">
    <source>
        <dbReference type="PROSITE-ProRule" id="PRU00282"/>
    </source>
</evidence>
<reference evidence="14" key="1">
    <citation type="submission" date="2014-01" db="EMBL/GenBank/DDBJ databases">
        <authorList>
            <person name="Aslett M."/>
        </authorList>
    </citation>
    <scope>NUCLEOTIDE SEQUENCE</scope>
</reference>
<dbReference type="GO" id="GO:0031966">
    <property type="term" value="C:mitochondrial membrane"/>
    <property type="evidence" value="ECO:0007669"/>
    <property type="project" value="UniProtKB-SubCell"/>
</dbReference>
<dbReference type="OrthoDB" id="14252at2759"/>
<dbReference type="GO" id="GO:0007219">
    <property type="term" value="P:Notch signaling pathway"/>
    <property type="evidence" value="ECO:0007669"/>
    <property type="project" value="UniProtKB-KW"/>
</dbReference>
<dbReference type="Gene3D" id="1.50.40.10">
    <property type="entry name" value="Mitochondrial carrier domain"/>
    <property type="match status" value="4"/>
</dbReference>
<dbReference type="InterPro" id="IPR009294">
    <property type="entry name" value="Aph-1"/>
</dbReference>
<reference evidence="14" key="2">
    <citation type="submission" date="2014-03" db="EMBL/GenBank/DDBJ databases">
        <title>The whipworm genome and dual-species transcriptomics of an intimate host-pathogen interaction.</title>
        <authorList>
            <person name="Foth B.J."/>
            <person name="Tsai I.J."/>
            <person name="Reid A.J."/>
            <person name="Bancroft A.J."/>
            <person name="Nichol S."/>
            <person name="Tracey A."/>
            <person name="Holroyd N."/>
            <person name="Cotton J.A."/>
            <person name="Stanley E.J."/>
            <person name="Zarowiecki M."/>
            <person name="Liu J.Z."/>
            <person name="Huckvale T."/>
            <person name="Cooper P.J."/>
            <person name="Grencis R.K."/>
            <person name="Berriman M."/>
        </authorList>
    </citation>
    <scope>NUCLEOTIDE SEQUENCE [LARGE SCALE GENOMIC DNA]</scope>
</reference>
<feature type="repeat" description="Solcar" evidence="11">
    <location>
        <begin position="654"/>
        <end position="745"/>
    </location>
</feature>
<evidence type="ECO:0000256" key="6">
    <source>
        <dbReference type="ARBA" id="ARBA00022737"/>
    </source>
</evidence>
<evidence type="ECO:0000256" key="5">
    <source>
        <dbReference type="ARBA" id="ARBA00022692"/>
    </source>
</evidence>
<feature type="transmembrane region" description="Helical" evidence="13">
    <location>
        <begin position="114"/>
        <end position="135"/>
    </location>
</feature>
<evidence type="ECO:0000256" key="3">
    <source>
        <dbReference type="ARBA" id="ARBA00006375"/>
    </source>
</evidence>
<dbReference type="GO" id="GO:0016485">
    <property type="term" value="P:protein processing"/>
    <property type="evidence" value="ECO:0007669"/>
    <property type="project" value="InterPro"/>
</dbReference>
<dbReference type="Pfam" id="PF06105">
    <property type="entry name" value="Aph-1"/>
    <property type="match status" value="1"/>
</dbReference>
<comment type="subcellular location">
    <subcellularLocation>
        <location evidence="1">Mitochondrion membrane</location>
        <topology evidence="1">Multi-pass membrane protein</topology>
    </subcellularLocation>
</comment>
<dbReference type="GO" id="GO:0006839">
    <property type="term" value="P:mitochondrial transport"/>
    <property type="evidence" value="ECO:0007669"/>
    <property type="project" value="TreeGrafter"/>
</dbReference>
<feature type="transmembrane region" description="Helical" evidence="13">
    <location>
        <begin position="912"/>
        <end position="936"/>
    </location>
</feature>
<evidence type="ECO:0000256" key="8">
    <source>
        <dbReference type="ARBA" id="ARBA00022989"/>
    </source>
</evidence>
<keyword evidence="4" id="KW-0813">Transport</keyword>
<dbReference type="SUPFAM" id="SSF103506">
    <property type="entry name" value="Mitochondrial carrier"/>
    <property type="match status" value="2"/>
</dbReference>
<keyword evidence="9" id="KW-0496">Mitochondrion</keyword>
<evidence type="ECO:0000256" key="12">
    <source>
        <dbReference type="SAM" id="Coils"/>
    </source>
</evidence>
<keyword evidence="15" id="KW-1185">Reference proteome</keyword>
<dbReference type="InterPro" id="IPR018108">
    <property type="entry name" value="MCP_transmembrane"/>
</dbReference>
<evidence type="ECO:0000256" key="7">
    <source>
        <dbReference type="ARBA" id="ARBA00022976"/>
    </source>
</evidence>
<keyword evidence="8 13" id="KW-1133">Transmembrane helix</keyword>
<evidence type="ECO:0000313" key="15">
    <source>
        <dbReference type="Proteomes" id="UP000030665"/>
    </source>
</evidence>
<evidence type="ECO:0000256" key="9">
    <source>
        <dbReference type="ARBA" id="ARBA00023128"/>
    </source>
</evidence>
<keyword evidence="10 11" id="KW-0472">Membrane</keyword>
<feature type="transmembrane region" description="Helical" evidence="13">
    <location>
        <begin position="942"/>
        <end position="961"/>
    </location>
</feature>
<dbReference type="GO" id="GO:1902603">
    <property type="term" value="P:carnitine transmembrane transport"/>
    <property type="evidence" value="ECO:0007669"/>
    <property type="project" value="TreeGrafter"/>
</dbReference>
<dbReference type="PROSITE" id="PS50920">
    <property type="entry name" value="SOLCAR"/>
    <property type="match status" value="6"/>
</dbReference>
<evidence type="ECO:0000256" key="13">
    <source>
        <dbReference type="SAM" id="Phobius"/>
    </source>
</evidence>
<feature type="repeat" description="Solcar" evidence="11">
    <location>
        <begin position="756"/>
        <end position="842"/>
    </location>
</feature>
<keyword evidence="5 11" id="KW-0812">Transmembrane</keyword>
<dbReference type="Pfam" id="PF00153">
    <property type="entry name" value="Mito_carr"/>
    <property type="match status" value="6"/>
</dbReference>
<dbReference type="GO" id="GO:0015227">
    <property type="term" value="F:O-acyl-L-carnitine transmembrane transporter activity"/>
    <property type="evidence" value="ECO:0007669"/>
    <property type="project" value="TreeGrafter"/>
</dbReference>
<dbReference type="CDD" id="cd20384">
    <property type="entry name" value="Tudor_ZGPAT"/>
    <property type="match status" value="1"/>
</dbReference>
<dbReference type="PANTHER" id="PTHR45624">
    <property type="entry name" value="MITOCHONDRIAL BASIC AMINO ACIDS TRANSPORTER-RELATED"/>
    <property type="match status" value="1"/>
</dbReference>
<dbReference type="InterPro" id="IPR050567">
    <property type="entry name" value="Mitochondrial_Carrier"/>
</dbReference>
<comment type="similarity">
    <text evidence="2">Belongs to the APH-1 family.</text>
</comment>
<evidence type="ECO:0000313" key="14">
    <source>
        <dbReference type="EMBL" id="CDW52670.1"/>
    </source>
</evidence>
<evidence type="ECO:0000256" key="10">
    <source>
        <dbReference type="ARBA" id="ARBA00023136"/>
    </source>
</evidence>
<evidence type="ECO:0000256" key="4">
    <source>
        <dbReference type="ARBA" id="ARBA00022448"/>
    </source>
</evidence>
<gene>
    <name evidence="14" type="ORF">TTRE_0000093201</name>
</gene>
<feature type="coiled-coil region" evidence="12">
    <location>
        <begin position="464"/>
        <end position="508"/>
    </location>
</feature>
<sequence length="966" mass="106321">MGSFSCSGSFGSIKTSNRDSGVTEAEMAARFVNTLWFQLGMLYGRISFSDHVALYGRNWSKRMEKRTKCWQYSYLTSVVVYKVAVVSSSVYFREPLQQMENGKNCRDERQRTDPLINFIAGGIGGVCSVVTSYPFDTVKVRIQTGSKPLGTLQCLRQILTNEGLLTLYKGMGAPLAGVAPLFALYFFGCSIGKRLQQKHPDEVLSLGKTFNAGALAGVLTTVIMAPGERIKCLLQVQQQATRSGLAKYAGPIDVLKQLYKEGGLRSIYRGTMATLLRDVPASGAYLATYEFFMRTMTSSSAERNELSPAKTLLAGGFAGIANWAVCLPQDVLKSRLQTAPTGKYPNGMRDVIRQLVKEEGVTALYKGFTAVMIGTFPANAVCPLGVQSFVQTSSFSHGEDMRFGDLLDYEKPDFENVDEGTICLVRSSGENLWQLATVLSVSREEGQVAVRLSETGAEIAVDFILKLEREIKETNERILKLRRSTDSCNSFESRVVQEKNKLLSLENELKRNKKYFLFDFLNGLPQLSLSFSFCLLCLHPGDVIDLSQMEDEKTSPDEHKRTDPLKNFIAGGVGGVCCVVTGHPFDTVKVRVQTATRPLSTLHCFEQTVMNEGFLALYKGMGAPVAGVAPLFALYFFGCSIGKRLQQKHPDEVLSLGKTFNAGALAGVLTTVLMAPGERIKCLLQVQQQATKSGLAKYAGPIDVLKQLYKEGGLRSIYRGTMATLLRDVPASGAYLATYEFFMRTMTSSSAERNELSPAKTLLAGGLAGIANWAVCLPQDVLKSRLQIAPAGRYPNGVRDVARELIREEGVSAFYKGFTPVMLRAFPANAACFLGYEIAMKLLNMFRLRLEVHAETLEAGEPNKPLLITASASCSSTKDDMGLSEFVGCSLIAFGAPLAIFILFIASDPLRIILFIGGAFVYLLSVLFTAIFWFIIPVLNDHIIITALLFILFQEVFRYGYYRLLW</sequence>
<feature type="repeat" description="Solcar" evidence="11">
    <location>
        <begin position="112"/>
        <end position="195"/>
    </location>
</feature>
<feature type="repeat" description="Solcar" evidence="11">
    <location>
        <begin position="306"/>
        <end position="392"/>
    </location>
</feature>
<feature type="transmembrane region" description="Helical" evidence="13">
    <location>
        <begin position="72"/>
        <end position="93"/>
    </location>
</feature>
<accession>A0A077Z248</accession>
<feature type="repeat" description="Solcar" evidence="11">
    <location>
        <begin position="562"/>
        <end position="645"/>
    </location>
</feature>
<evidence type="ECO:0000256" key="1">
    <source>
        <dbReference type="ARBA" id="ARBA00004225"/>
    </source>
</evidence>
<dbReference type="STRING" id="36087.A0A077Z248"/>
<dbReference type="PANTHER" id="PTHR45624:SF4">
    <property type="entry name" value="CONGESTED-LIKE TRACHEA PROTEIN-RELATED"/>
    <property type="match status" value="1"/>
</dbReference>
<keyword evidence="7" id="KW-0914">Notch signaling pathway</keyword>
<feature type="transmembrane region" description="Helical" evidence="13">
    <location>
        <begin position="203"/>
        <end position="225"/>
    </location>
</feature>
<protein>
    <submittedName>
        <fullName evidence="14">Putative solute carrier family 25 carnitine</fullName>
    </submittedName>
</protein>
<dbReference type="InterPro" id="IPR023395">
    <property type="entry name" value="MCP_dom_sf"/>
</dbReference>
<feature type="repeat" description="Solcar" evidence="11">
    <location>
        <begin position="204"/>
        <end position="295"/>
    </location>
</feature>
<feature type="transmembrane region" description="Helical" evidence="13">
    <location>
        <begin position="171"/>
        <end position="191"/>
    </location>
</feature>
<keyword evidence="12" id="KW-0175">Coiled coil</keyword>
<dbReference type="Proteomes" id="UP000030665">
    <property type="component" value="Unassembled WGS sequence"/>
</dbReference>
<organism evidence="14 15">
    <name type="scientific">Trichuris trichiura</name>
    <name type="common">Whipworm</name>
    <name type="synonym">Trichocephalus trichiurus</name>
    <dbReference type="NCBI Taxonomy" id="36087"/>
    <lineage>
        <taxon>Eukaryota</taxon>
        <taxon>Metazoa</taxon>
        <taxon>Ecdysozoa</taxon>
        <taxon>Nematoda</taxon>
        <taxon>Enoplea</taxon>
        <taxon>Dorylaimia</taxon>
        <taxon>Trichinellida</taxon>
        <taxon>Trichuridae</taxon>
        <taxon>Trichuris</taxon>
    </lineage>
</organism>
<name>A0A077Z248_TRITR</name>
<keyword evidence="6" id="KW-0677">Repeat</keyword>
<dbReference type="EMBL" id="HG805828">
    <property type="protein sequence ID" value="CDW52670.1"/>
    <property type="molecule type" value="Genomic_DNA"/>
</dbReference>
<feature type="transmembrane region" description="Helical" evidence="13">
    <location>
        <begin position="883"/>
        <end position="905"/>
    </location>
</feature>